<name>A0A482VBP9_ASBVE</name>
<dbReference type="EMBL" id="QDEB01117120">
    <property type="protein sequence ID" value="RZB40642.1"/>
    <property type="molecule type" value="Genomic_DNA"/>
</dbReference>
<dbReference type="OrthoDB" id="8122262at2759"/>
<feature type="non-terminal residue" evidence="1">
    <location>
        <position position="1"/>
    </location>
</feature>
<accession>A0A482VBP9</accession>
<dbReference type="Gene3D" id="3.30.420.10">
    <property type="entry name" value="Ribonuclease H-like superfamily/Ribonuclease H"/>
    <property type="match status" value="1"/>
</dbReference>
<dbReference type="Proteomes" id="UP000292052">
    <property type="component" value="Unassembled WGS sequence"/>
</dbReference>
<feature type="non-terminal residue" evidence="1">
    <location>
        <position position="64"/>
    </location>
</feature>
<dbReference type="GO" id="GO:0003676">
    <property type="term" value="F:nucleic acid binding"/>
    <property type="evidence" value="ECO:0007669"/>
    <property type="project" value="InterPro"/>
</dbReference>
<organism evidence="1 2">
    <name type="scientific">Asbolus verrucosus</name>
    <name type="common">Desert ironclad beetle</name>
    <dbReference type="NCBI Taxonomy" id="1661398"/>
    <lineage>
        <taxon>Eukaryota</taxon>
        <taxon>Metazoa</taxon>
        <taxon>Ecdysozoa</taxon>
        <taxon>Arthropoda</taxon>
        <taxon>Hexapoda</taxon>
        <taxon>Insecta</taxon>
        <taxon>Pterygota</taxon>
        <taxon>Neoptera</taxon>
        <taxon>Endopterygota</taxon>
        <taxon>Coleoptera</taxon>
        <taxon>Polyphaga</taxon>
        <taxon>Cucujiformia</taxon>
        <taxon>Tenebrionidae</taxon>
        <taxon>Pimeliinae</taxon>
        <taxon>Asbolus</taxon>
    </lineage>
</organism>
<evidence type="ECO:0000313" key="1">
    <source>
        <dbReference type="EMBL" id="RZB40642.1"/>
    </source>
</evidence>
<gene>
    <name evidence="1" type="ORF">BDFB_014797</name>
</gene>
<sequence>LDDEELRFGYFHQDDRVISQSLNPEWSARSPNLTPLDFSTFSWLKDNVYIHQLHTIDELMGEIH</sequence>
<evidence type="ECO:0000313" key="2">
    <source>
        <dbReference type="Proteomes" id="UP000292052"/>
    </source>
</evidence>
<protein>
    <submittedName>
        <fullName evidence="1">Uncharacterized protein</fullName>
    </submittedName>
</protein>
<dbReference type="InterPro" id="IPR036397">
    <property type="entry name" value="RNaseH_sf"/>
</dbReference>
<comment type="caution">
    <text evidence="1">The sequence shown here is derived from an EMBL/GenBank/DDBJ whole genome shotgun (WGS) entry which is preliminary data.</text>
</comment>
<dbReference type="AlphaFoldDB" id="A0A482VBP9"/>
<reference evidence="1 2" key="1">
    <citation type="submission" date="2017-03" db="EMBL/GenBank/DDBJ databases">
        <title>Genome of the blue death feigning beetle - Asbolus verrucosus.</title>
        <authorList>
            <person name="Rider S.D."/>
        </authorList>
    </citation>
    <scope>NUCLEOTIDE SEQUENCE [LARGE SCALE GENOMIC DNA]</scope>
    <source>
        <strain evidence="1">Butters</strain>
        <tissue evidence="1">Head and leg muscle</tissue>
    </source>
</reference>
<keyword evidence="2" id="KW-1185">Reference proteome</keyword>
<proteinExistence type="predicted"/>